<reference evidence="2 3" key="1">
    <citation type="submission" date="2017-09" db="EMBL/GenBank/DDBJ databases">
        <title>Genome sequencing of Besnoitia besnoiti strain Bb-Ger1.</title>
        <authorList>
            <person name="Schares G."/>
            <person name="Venepally P."/>
            <person name="Lorenzi H.A."/>
        </authorList>
    </citation>
    <scope>NUCLEOTIDE SEQUENCE [LARGE SCALE GENOMIC DNA]</scope>
    <source>
        <strain evidence="2 3">Bb-Ger1</strain>
    </source>
</reference>
<dbReference type="KEGG" id="bbes:BESB_000560"/>
<proteinExistence type="predicted"/>
<evidence type="ECO:0000256" key="1">
    <source>
        <dbReference type="SAM" id="Coils"/>
    </source>
</evidence>
<feature type="coiled-coil region" evidence="1">
    <location>
        <begin position="355"/>
        <end position="382"/>
    </location>
</feature>
<evidence type="ECO:0000313" key="2">
    <source>
        <dbReference type="EMBL" id="PFH37714.1"/>
    </source>
</evidence>
<dbReference type="RefSeq" id="XP_029221723.1">
    <property type="nucleotide sequence ID" value="XM_029358811.1"/>
</dbReference>
<keyword evidence="3" id="KW-1185">Reference proteome</keyword>
<dbReference type="OrthoDB" id="330007at2759"/>
<dbReference type="AlphaFoldDB" id="A0A2A9MKH4"/>
<dbReference type="VEuPathDB" id="ToxoDB:BESB_000560"/>
<gene>
    <name evidence="2" type="ORF">BESB_000560</name>
</gene>
<protein>
    <submittedName>
        <fullName evidence="2">Uncharacterized protein</fullName>
    </submittedName>
</protein>
<organism evidence="2 3">
    <name type="scientific">Besnoitia besnoiti</name>
    <name type="common">Apicomplexan protozoan</name>
    <dbReference type="NCBI Taxonomy" id="94643"/>
    <lineage>
        <taxon>Eukaryota</taxon>
        <taxon>Sar</taxon>
        <taxon>Alveolata</taxon>
        <taxon>Apicomplexa</taxon>
        <taxon>Conoidasida</taxon>
        <taxon>Coccidia</taxon>
        <taxon>Eucoccidiorida</taxon>
        <taxon>Eimeriorina</taxon>
        <taxon>Sarcocystidae</taxon>
        <taxon>Besnoitia</taxon>
    </lineage>
</organism>
<accession>A0A2A9MKH4</accession>
<dbReference type="EMBL" id="NWUJ01000001">
    <property type="protein sequence ID" value="PFH37714.1"/>
    <property type="molecule type" value="Genomic_DNA"/>
</dbReference>
<dbReference type="GeneID" id="40305119"/>
<evidence type="ECO:0000313" key="3">
    <source>
        <dbReference type="Proteomes" id="UP000224006"/>
    </source>
</evidence>
<dbReference type="Proteomes" id="UP000224006">
    <property type="component" value="Chromosome I"/>
</dbReference>
<comment type="caution">
    <text evidence="2">The sequence shown here is derived from an EMBL/GenBank/DDBJ whole genome shotgun (WGS) entry which is preliminary data.</text>
</comment>
<name>A0A2A9MKH4_BESBE</name>
<keyword evidence="1" id="KW-0175">Coiled coil</keyword>
<sequence>METLTVQTLCGALAGVLVSLVFGSLGDAPLLATASSQQLQALDAMFMNLTTRAEILERIGTLRSGTSDNGKSEMGTSARAADVDLGALCTLQAGEVADSDDVLKVSSAVKGGTEQRAEHTRKRSDERILALETPPEKALESDRRAARVFRELAKEQLEQTLAADIEDQTIFLFGISKEVIAYAEKARRVITIEKEPELCDKFLASGVGVCSLKENVHLFCMKENHEEERDRLMAVYSKAEKLIQDQYNDIPLDVVQSDMRYPVALALKLFEEIDQSTTLVLRHRLSHAALEALGKYFRQILLVLPDPLDPDMTSSTAYVLLRKRYVPNPPPDLWESYVSPEWRLDPNEEPLIRFKRLVEEVSERFKDELNELENTRVGIQARTIRSHYHLATDTARKGDVEFIDELQTLMSDPKTTLHSVQALFKRRSQEVADLERNASVLKEYFDLLDKAIAGMPEEPMKHFLGDMQNDFIVATGRIDTTDSQLELLEDVLELLNPKLFSSTQLLPQSLHALRVAVASLNDVTDASVLVADIEKSVFRDVDPATIIKA</sequence>